<dbReference type="Pfam" id="PF25432">
    <property type="entry name" value="FF_PRPF40A"/>
    <property type="match status" value="1"/>
</dbReference>
<name>A0A2G2YHT9_CAPAN</name>
<comment type="caution">
    <text evidence="4">The sequence shown here is derived from an EMBL/GenBank/DDBJ whole genome shotgun (WGS) entry which is preliminary data.</text>
</comment>
<reference evidence="4 5" key="1">
    <citation type="journal article" date="2014" name="Nat. Genet.">
        <title>Genome sequence of the hot pepper provides insights into the evolution of pungency in Capsicum species.</title>
        <authorList>
            <person name="Kim S."/>
            <person name="Park M."/>
            <person name="Yeom S.I."/>
            <person name="Kim Y.M."/>
            <person name="Lee J.M."/>
            <person name="Lee H.A."/>
            <person name="Seo E."/>
            <person name="Choi J."/>
            <person name="Cheong K."/>
            <person name="Kim K.T."/>
            <person name="Jung K."/>
            <person name="Lee G.W."/>
            <person name="Oh S.K."/>
            <person name="Bae C."/>
            <person name="Kim S.B."/>
            <person name="Lee H.Y."/>
            <person name="Kim S.Y."/>
            <person name="Kim M.S."/>
            <person name="Kang B.C."/>
            <person name="Jo Y.D."/>
            <person name="Yang H.B."/>
            <person name="Jeong H.J."/>
            <person name="Kang W.H."/>
            <person name="Kwon J.K."/>
            <person name="Shin C."/>
            <person name="Lim J.Y."/>
            <person name="Park J.H."/>
            <person name="Huh J.H."/>
            <person name="Kim J.S."/>
            <person name="Kim B.D."/>
            <person name="Cohen O."/>
            <person name="Paran I."/>
            <person name="Suh M.C."/>
            <person name="Lee S.B."/>
            <person name="Kim Y.K."/>
            <person name="Shin Y."/>
            <person name="Noh S.J."/>
            <person name="Park J."/>
            <person name="Seo Y.S."/>
            <person name="Kwon S.Y."/>
            <person name="Kim H.A."/>
            <person name="Park J.M."/>
            <person name="Kim H.J."/>
            <person name="Choi S.B."/>
            <person name="Bosland P.W."/>
            <person name="Reeves G."/>
            <person name="Jo S.H."/>
            <person name="Lee B.W."/>
            <person name="Cho H.T."/>
            <person name="Choi H.S."/>
            <person name="Lee M.S."/>
            <person name="Yu Y."/>
            <person name="Do Choi Y."/>
            <person name="Park B.S."/>
            <person name="van Deynze A."/>
            <person name="Ashrafi H."/>
            <person name="Hill T."/>
            <person name="Kim W.T."/>
            <person name="Pai H.S."/>
            <person name="Ahn H.K."/>
            <person name="Yeam I."/>
            <person name="Giovannoni J.J."/>
            <person name="Rose J.K."/>
            <person name="Sorensen I."/>
            <person name="Lee S.J."/>
            <person name="Kim R.W."/>
            <person name="Choi I.Y."/>
            <person name="Choi B.S."/>
            <person name="Lim J.S."/>
            <person name="Lee Y.H."/>
            <person name="Choi D."/>
        </authorList>
    </citation>
    <scope>NUCLEOTIDE SEQUENCE [LARGE SCALE GENOMIC DNA]</scope>
    <source>
        <strain evidence="5">cv. CM334</strain>
    </source>
</reference>
<evidence type="ECO:0000256" key="3">
    <source>
        <dbReference type="SAM" id="Phobius"/>
    </source>
</evidence>
<evidence type="ECO:0000256" key="2">
    <source>
        <dbReference type="SAM" id="MobiDB-lite"/>
    </source>
</evidence>
<sequence>MMVNDVLVVVGDAVSCDGRMVVSTDTVASVTNGDGRGGDAGDSVVVLVLIVELVGSRDRPVAVNGGSVGGRGVHGSIWVMTLNKWRNVGIHARNFIPITLLYLDDKSQIKDAVRMAEIGLTLAWTLDDFKVAIAKYISSPPMSDTNLKVLHKMSGLSAKALVVLPCYVSLEVGQFVIAKLATRSGSGKENFTDLRKYPPGHTKKVHPKKSGHDSSQGLSVPVLIRTIRRLIKERYKWRLKFQACYEIKLLKGILLRKKPAYYRLRERARELAEQNVSLQRKVSSFNEKEVDNTIRMSFSEKHLEDLSKRIEQVSEDNQNLRQQLTQLQAEYRVAQDNRYYVRENYQKKVKEIKSETLLTTVLREKLYSEEMDIKQLQADLAATVRVHRNSTCGATENVGTAAKPNGIMHKPVHADRPNAFSNNSSSVLSCIQTVVDIPSQIACPSTFELRDHALVGPGREGGVRVGESPILLGIELSVFLYGLEQSSPYVLAFGVEALHLGLLYVGSLVVLLVYSILYGLTAKESKWLRATTSPAVIILDPLAVIRLSEDFHRKDQNNSASSSEGCGSSVKYRCSADAGHLGNATVPCTGDGSTWNNIEGVNSDKSIDNGRPSLALRSSSCHSVVQEP</sequence>
<protein>
    <submittedName>
        <fullName evidence="4">Uncharacterized protein</fullName>
    </submittedName>
</protein>
<organism evidence="4 5">
    <name type="scientific">Capsicum annuum</name>
    <name type="common">Capsicum pepper</name>
    <dbReference type="NCBI Taxonomy" id="4072"/>
    <lineage>
        <taxon>Eukaryota</taxon>
        <taxon>Viridiplantae</taxon>
        <taxon>Streptophyta</taxon>
        <taxon>Embryophyta</taxon>
        <taxon>Tracheophyta</taxon>
        <taxon>Spermatophyta</taxon>
        <taxon>Magnoliopsida</taxon>
        <taxon>eudicotyledons</taxon>
        <taxon>Gunneridae</taxon>
        <taxon>Pentapetalae</taxon>
        <taxon>asterids</taxon>
        <taxon>lamiids</taxon>
        <taxon>Solanales</taxon>
        <taxon>Solanaceae</taxon>
        <taxon>Solanoideae</taxon>
        <taxon>Capsiceae</taxon>
        <taxon>Capsicum</taxon>
    </lineage>
</organism>
<dbReference type="EMBL" id="AYRZ02000011">
    <property type="protein sequence ID" value="PHT69323.1"/>
    <property type="molecule type" value="Genomic_DNA"/>
</dbReference>
<evidence type="ECO:0000313" key="5">
    <source>
        <dbReference type="Proteomes" id="UP000222542"/>
    </source>
</evidence>
<dbReference type="AlphaFoldDB" id="A0A2G2YHT9"/>
<dbReference type="Gramene" id="PHT69323">
    <property type="protein sequence ID" value="PHT69323"/>
    <property type="gene ID" value="T459_28810"/>
</dbReference>
<accession>A0A2G2YHT9</accession>
<dbReference type="STRING" id="4072.A0A2G2YHT9"/>
<feature type="coiled-coil region" evidence="1">
    <location>
        <begin position="261"/>
        <end position="337"/>
    </location>
</feature>
<feature type="transmembrane region" description="Helical" evidence="3">
    <location>
        <begin position="497"/>
        <end position="520"/>
    </location>
</feature>
<evidence type="ECO:0000256" key="1">
    <source>
        <dbReference type="SAM" id="Coils"/>
    </source>
</evidence>
<proteinExistence type="predicted"/>
<dbReference type="Proteomes" id="UP000222542">
    <property type="component" value="Unassembled WGS sequence"/>
</dbReference>
<evidence type="ECO:0000313" key="4">
    <source>
        <dbReference type="EMBL" id="PHT69323.1"/>
    </source>
</evidence>
<feature type="region of interest" description="Disordered" evidence="2">
    <location>
        <begin position="601"/>
        <end position="628"/>
    </location>
</feature>
<keyword evidence="1" id="KW-0175">Coiled coil</keyword>
<gene>
    <name evidence="4" type="ORF">T459_28810</name>
</gene>
<keyword evidence="5" id="KW-1185">Reference proteome</keyword>
<keyword evidence="3" id="KW-0472">Membrane</keyword>
<keyword evidence="3" id="KW-0812">Transmembrane</keyword>
<feature type="compositionally biased region" description="Polar residues" evidence="2">
    <location>
        <begin position="616"/>
        <end position="628"/>
    </location>
</feature>
<dbReference type="PANTHER" id="PTHR47491">
    <property type="entry name" value="CAP-GLY DOMAIN LINKER"/>
    <property type="match status" value="1"/>
</dbReference>
<feature type="region of interest" description="Disordered" evidence="2">
    <location>
        <begin position="191"/>
        <end position="216"/>
    </location>
</feature>
<reference evidence="4 5" key="2">
    <citation type="journal article" date="2017" name="Genome Biol.">
        <title>New reference genome sequences of hot pepper reveal the massive evolution of plant disease-resistance genes by retroduplication.</title>
        <authorList>
            <person name="Kim S."/>
            <person name="Park J."/>
            <person name="Yeom S.I."/>
            <person name="Kim Y.M."/>
            <person name="Seo E."/>
            <person name="Kim K.T."/>
            <person name="Kim M.S."/>
            <person name="Lee J.M."/>
            <person name="Cheong K."/>
            <person name="Shin H.S."/>
            <person name="Kim S.B."/>
            <person name="Han K."/>
            <person name="Lee J."/>
            <person name="Park M."/>
            <person name="Lee H.A."/>
            <person name="Lee H.Y."/>
            <person name="Lee Y."/>
            <person name="Oh S."/>
            <person name="Lee J.H."/>
            <person name="Choi E."/>
            <person name="Choi E."/>
            <person name="Lee S.E."/>
            <person name="Jeon J."/>
            <person name="Kim H."/>
            <person name="Choi G."/>
            <person name="Song H."/>
            <person name="Lee J."/>
            <person name="Lee S.C."/>
            <person name="Kwon J.K."/>
            <person name="Lee H.Y."/>
            <person name="Koo N."/>
            <person name="Hong Y."/>
            <person name="Kim R.W."/>
            <person name="Kang W.H."/>
            <person name="Huh J.H."/>
            <person name="Kang B.C."/>
            <person name="Yang T.J."/>
            <person name="Lee Y.H."/>
            <person name="Bennetzen J.L."/>
            <person name="Choi D."/>
        </authorList>
    </citation>
    <scope>NUCLEOTIDE SEQUENCE [LARGE SCALE GENOMIC DNA]</scope>
    <source>
        <strain evidence="5">cv. CM334</strain>
    </source>
</reference>
<dbReference type="PANTHER" id="PTHR47491:SF5">
    <property type="entry name" value="CAP-GLY DOMAIN LINKER"/>
    <property type="match status" value="1"/>
</dbReference>
<keyword evidence="3" id="KW-1133">Transmembrane helix</keyword>